<dbReference type="PANTHER" id="PTHR11069">
    <property type="entry name" value="GLUCOSYLCERAMIDASE"/>
    <property type="match status" value="1"/>
</dbReference>
<keyword evidence="2" id="KW-0732">Signal</keyword>
<evidence type="ECO:0000256" key="2">
    <source>
        <dbReference type="ARBA" id="ARBA00022729"/>
    </source>
</evidence>
<dbReference type="Gene3D" id="2.60.40.1180">
    <property type="entry name" value="Golgi alpha-mannosidase II"/>
    <property type="match status" value="1"/>
</dbReference>
<comment type="similarity">
    <text evidence="1">Belongs to the glycosyl hydrolase 30 family.</text>
</comment>
<proteinExistence type="inferred from homology"/>
<protein>
    <submittedName>
        <fullName evidence="4">Unannotated protein</fullName>
    </submittedName>
</protein>
<keyword evidence="3" id="KW-0378">Hydrolase</keyword>
<evidence type="ECO:0000256" key="3">
    <source>
        <dbReference type="ARBA" id="ARBA00022801"/>
    </source>
</evidence>
<reference evidence="4" key="1">
    <citation type="submission" date="2020-05" db="EMBL/GenBank/DDBJ databases">
        <authorList>
            <person name="Chiriac C."/>
            <person name="Salcher M."/>
            <person name="Ghai R."/>
            <person name="Kavagutti S V."/>
        </authorList>
    </citation>
    <scope>NUCLEOTIDE SEQUENCE</scope>
</reference>
<accession>A0A6J6UT50</accession>
<dbReference type="GO" id="GO:0006680">
    <property type="term" value="P:glucosylceramide catabolic process"/>
    <property type="evidence" value="ECO:0007669"/>
    <property type="project" value="TreeGrafter"/>
</dbReference>
<organism evidence="4">
    <name type="scientific">freshwater metagenome</name>
    <dbReference type="NCBI Taxonomy" id="449393"/>
    <lineage>
        <taxon>unclassified sequences</taxon>
        <taxon>metagenomes</taxon>
        <taxon>ecological metagenomes</taxon>
    </lineage>
</organism>
<name>A0A6J6UT50_9ZZZZ</name>
<dbReference type="GO" id="GO:0004348">
    <property type="term" value="F:glucosylceramidase activity"/>
    <property type="evidence" value="ECO:0007669"/>
    <property type="project" value="InterPro"/>
</dbReference>
<dbReference type="AlphaFoldDB" id="A0A6J6UT50"/>
<dbReference type="InterPro" id="IPR013780">
    <property type="entry name" value="Glyco_hydro_b"/>
</dbReference>
<dbReference type="Gene3D" id="3.20.20.80">
    <property type="entry name" value="Glycosidases"/>
    <property type="match status" value="1"/>
</dbReference>
<dbReference type="PANTHER" id="PTHR11069:SF23">
    <property type="entry name" value="LYSOSOMAL ACID GLUCOSYLCERAMIDASE"/>
    <property type="match status" value="1"/>
</dbReference>
<gene>
    <name evidence="4" type="ORF">UFOPK2761_02799</name>
</gene>
<evidence type="ECO:0000256" key="1">
    <source>
        <dbReference type="ARBA" id="ARBA00005382"/>
    </source>
</evidence>
<dbReference type="GO" id="GO:0016020">
    <property type="term" value="C:membrane"/>
    <property type="evidence" value="ECO:0007669"/>
    <property type="project" value="GOC"/>
</dbReference>
<dbReference type="SUPFAM" id="SSF51445">
    <property type="entry name" value="(Trans)glycosidases"/>
    <property type="match status" value="1"/>
</dbReference>
<dbReference type="InterPro" id="IPR017853">
    <property type="entry name" value="GH"/>
</dbReference>
<dbReference type="InterPro" id="IPR001139">
    <property type="entry name" value="Glyco_hydro_30"/>
</dbReference>
<evidence type="ECO:0000313" key="4">
    <source>
        <dbReference type="EMBL" id="CAB4763141.1"/>
    </source>
</evidence>
<dbReference type="EMBL" id="CAEZYQ010000027">
    <property type="protein sequence ID" value="CAB4763141.1"/>
    <property type="molecule type" value="Genomic_DNA"/>
</dbReference>
<sequence>MERPTRRHVPALVAALALGLGLSATPALLDHAPAEARDARTTTGPDALLVSSPVDPAVRLVGRDPEPTHEVDESEVEDVVVDASRPQQTWRGVGAALTDASVLHMGQRPDLVPLLFGDGPGQVGLDWVRLPLSATDMSTELWAWRATVRGARPTLPARTTLRFLRQQVLPVAPDLQVVGSAWTAPPSYKTPAGWFGGRLRDDRVADYARFLSGQAHWLVRHGVPLAAMTLGNEPGHTADYPTMAISDTQLAALGELVGPRLDALGVELWGLDHNWEDVPRVAASGTEGLDAVALHCYAGRPAQAADLTLPWLVTECTGTDDGFLGTFAWDSRNLVDDAVAAGSTGLMMWNLALSPGWRGAFGGCHTCRGLVTVGAGGEVVREPEFFTLAHLRRAAPPGSSVVPVTGPTALLTAGFASPTHVGVYGYNDSDATRTVRIGTADGASSSVTRVGPHEMFTWVAGR</sequence>